<evidence type="ECO:0000313" key="1">
    <source>
        <dbReference type="EMBL" id="KAF5811144.1"/>
    </source>
</evidence>
<name>A0A9K3NSF9_HELAN</name>
<keyword evidence="2" id="KW-1185">Reference proteome</keyword>
<dbReference type="EMBL" id="MNCJ02000319">
    <property type="protein sequence ID" value="KAF5811144.1"/>
    <property type="molecule type" value="Genomic_DNA"/>
</dbReference>
<evidence type="ECO:0000313" key="2">
    <source>
        <dbReference type="Proteomes" id="UP000215914"/>
    </source>
</evidence>
<protein>
    <submittedName>
        <fullName evidence="1">Uncharacterized protein</fullName>
    </submittedName>
</protein>
<reference evidence="1" key="2">
    <citation type="submission" date="2020-06" db="EMBL/GenBank/DDBJ databases">
        <title>Helianthus annuus Genome sequencing and assembly Release 2.</title>
        <authorList>
            <person name="Gouzy J."/>
            <person name="Langlade N."/>
            <person name="Munos S."/>
        </authorList>
    </citation>
    <scope>NUCLEOTIDE SEQUENCE</scope>
    <source>
        <tissue evidence="1">Leaves</tissue>
    </source>
</reference>
<reference evidence="1" key="1">
    <citation type="journal article" date="2017" name="Nature">
        <title>The sunflower genome provides insights into oil metabolism, flowering and Asterid evolution.</title>
        <authorList>
            <person name="Badouin H."/>
            <person name="Gouzy J."/>
            <person name="Grassa C.J."/>
            <person name="Murat F."/>
            <person name="Staton S.E."/>
            <person name="Cottret L."/>
            <person name="Lelandais-Briere C."/>
            <person name="Owens G.L."/>
            <person name="Carrere S."/>
            <person name="Mayjonade B."/>
            <person name="Legrand L."/>
            <person name="Gill N."/>
            <person name="Kane N.C."/>
            <person name="Bowers J.E."/>
            <person name="Hubner S."/>
            <person name="Bellec A."/>
            <person name="Berard A."/>
            <person name="Berges H."/>
            <person name="Blanchet N."/>
            <person name="Boniface M.C."/>
            <person name="Brunel D."/>
            <person name="Catrice O."/>
            <person name="Chaidir N."/>
            <person name="Claudel C."/>
            <person name="Donnadieu C."/>
            <person name="Faraut T."/>
            <person name="Fievet G."/>
            <person name="Helmstetter N."/>
            <person name="King M."/>
            <person name="Knapp S.J."/>
            <person name="Lai Z."/>
            <person name="Le Paslier M.C."/>
            <person name="Lippi Y."/>
            <person name="Lorenzon L."/>
            <person name="Mandel J.R."/>
            <person name="Marage G."/>
            <person name="Marchand G."/>
            <person name="Marquand E."/>
            <person name="Bret-Mestries E."/>
            <person name="Morien E."/>
            <person name="Nambeesan S."/>
            <person name="Nguyen T."/>
            <person name="Pegot-Espagnet P."/>
            <person name="Pouilly N."/>
            <person name="Raftis F."/>
            <person name="Sallet E."/>
            <person name="Schiex T."/>
            <person name="Thomas J."/>
            <person name="Vandecasteele C."/>
            <person name="Vares D."/>
            <person name="Vear F."/>
            <person name="Vautrin S."/>
            <person name="Crespi M."/>
            <person name="Mangin B."/>
            <person name="Burke J.M."/>
            <person name="Salse J."/>
            <person name="Munos S."/>
            <person name="Vincourt P."/>
            <person name="Rieseberg L.H."/>
            <person name="Langlade N.B."/>
        </authorList>
    </citation>
    <scope>NUCLEOTIDE SEQUENCE</scope>
    <source>
        <tissue evidence="1">Leaves</tissue>
    </source>
</reference>
<dbReference type="AlphaFoldDB" id="A0A9K3NSF9"/>
<dbReference type="Proteomes" id="UP000215914">
    <property type="component" value="Unassembled WGS sequence"/>
</dbReference>
<gene>
    <name evidence="1" type="ORF">HanXRQr2_Chr04g0178031</name>
</gene>
<proteinExistence type="predicted"/>
<organism evidence="1 2">
    <name type="scientific">Helianthus annuus</name>
    <name type="common">Common sunflower</name>
    <dbReference type="NCBI Taxonomy" id="4232"/>
    <lineage>
        <taxon>Eukaryota</taxon>
        <taxon>Viridiplantae</taxon>
        <taxon>Streptophyta</taxon>
        <taxon>Embryophyta</taxon>
        <taxon>Tracheophyta</taxon>
        <taxon>Spermatophyta</taxon>
        <taxon>Magnoliopsida</taxon>
        <taxon>eudicotyledons</taxon>
        <taxon>Gunneridae</taxon>
        <taxon>Pentapetalae</taxon>
        <taxon>asterids</taxon>
        <taxon>campanulids</taxon>
        <taxon>Asterales</taxon>
        <taxon>Asteraceae</taxon>
        <taxon>Asteroideae</taxon>
        <taxon>Heliantheae alliance</taxon>
        <taxon>Heliantheae</taxon>
        <taxon>Helianthus</taxon>
    </lineage>
</organism>
<sequence>MPISSKPITSIILLGQQNRWRSQRWLYELSSFLFRSTDKNSICAGPVYF</sequence>
<comment type="caution">
    <text evidence="1">The sequence shown here is derived from an EMBL/GenBank/DDBJ whole genome shotgun (WGS) entry which is preliminary data.</text>
</comment>
<dbReference type="Gramene" id="mRNA:HanXRQr2_Chr04g0178031">
    <property type="protein sequence ID" value="mRNA:HanXRQr2_Chr04g0178031"/>
    <property type="gene ID" value="HanXRQr2_Chr04g0178031"/>
</dbReference>
<accession>A0A9K3NSF9</accession>